<reference evidence="7 8" key="1">
    <citation type="submission" date="2018-01" db="EMBL/GenBank/DDBJ databases">
        <title>Whole genome analyses suggest that Burkholderia sensu lato contains two further novel genera in the rhizoxinica-symbiotica group Mycetohabitans gen. nov., and Trinickia gen. nov.: implications for the evolution of diazotrophy and nodulation in the Burkholderiaceae.</title>
        <authorList>
            <person name="Estrada-de los Santos P."/>
            <person name="Palmer M."/>
            <person name="Chavez-Ramirez B."/>
            <person name="Beukes C."/>
            <person name="Steenkamp E.T."/>
            <person name="Hirsch A.M."/>
            <person name="Manyaka P."/>
            <person name="Maluk M."/>
            <person name="Lafos M."/>
            <person name="Crook M."/>
            <person name="Gross E."/>
            <person name="Simon M.F."/>
            <person name="Bueno dos Reis Junior F."/>
            <person name="Poole P.S."/>
            <person name="Venter S.N."/>
            <person name="James E.K."/>
        </authorList>
    </citation>
    <scope>NUCLEOTIDE SEQUENCE [LARGE SCALE GENOMIC DNA]</scope>
    <source>
        <strain evidence="7 8">JPY 581</strain>
    </source>
</reference>
<dbReference type="InterPro" id="IPR007197">
    <property type="entry name" value="rSAM"/>
</dbReference>
<evidence type="ECO:0000256" key="2">
    <source>
        <dbReference type="ARBA" id="ARBA00022691"/>
    </source>
</evidence>
<dbReference type="SMART" id="SM00729">
    <property type="entry name" value="Elp3"/>
    <property type="match status" value="1"/>
</dbReference>
<comment type="caution">
    <text evidence="7">The sequence shown here is derived from an EMBL/GenBank/DDBJ whole genome shotgun (WGS) entry which is preliminary data.</text>
</comment>
<dbReference type="AlphaFoldDB" id="A0A2N7X4G9"/>
<dbReference type="Proteomes" id="UP000235777">
    <property type="component" value="Unassembled WGS sequence"/>
</dbReference>
<keyword evidence="4" id="KW-0408">Iron</keyword>
<evidence type="ECO:0000313" key="7">
    <source>
        <dbReference type="EMBL" id="PMS36500.1"/>
    </source>
</evidence>
<dbReference type="InterPro" id="IPR006158">
    <property type="entry name" value="Cobalamin-bd"/>
</dbReference>
<dbReference type="PANTHER" id="PTHR43409">
    <property type="entry name" value="ANAEROBIC MAGNESIUM-PROTOPORPHYRIN IX MONOMETHYL ESTER CYCLASE-RELATED"/>
    <property type="match status" value="1"/>
</dbReference>
<keyword evidence="8" id="KW-1185">Reference proteome</keyword>
<proteinExistence type="predicted"/>
<dbReference type="GO" id="GO:0031419">
    <property type="term" value="F:cobalamin binding"/>
    <property type="evidence" value="ECO:0007669"/>
    <property type="project" value="InterPro"/>
</dbReference>
<dbReference type="STRING" id="863227.GCA_000373005_02543"/>
<keyword evidence="5" id="KW-0411">Iron-sulfur</keyword>
<dbReference type="SFLD" id="SFLDS00029">
    <property type="entry name" value="Radical_SAM"/>
    <property type="match status" value="1"/>
</dbReference>
<sequence length="529" mass="59038">MRNLRTVVFFVNPPNSDDLDSGQNGETAVSKGVQHTDWANFPHLGILSLASYIDSLPGMEAVYVDGVVHPLSAILGLIRERMHQTLAVCLSAITANYEAAIILAKEIKDLDPSVAVIMGNDHFSSLSNSILVRHKDLIDCGFAGNEVYSGLADYLRDRQRHRTDGVYPGCVRWQHEEIVRDPQIREGINQIVDYSLIDRGLQHTATYTSNFARRLGDRIHKLTGRHVKKGVPVEIGRGCIKFNGDDACSFCSIQYGGMWKNELPGAHAWEAIRKAWLCGYDYLYITADELPLTFARLILDMARTPPAWWQSLAFEQRPVLVGYARADGMEKGHVLEAMREIGFRILFVGVDAGAPLSLLALNKPLRHKDAAVAATKMYESNLRALRNARKCGLAIKAGFVLGHLGMNETLMEANVQMYIDFLRSGRDVIVSADIELLSPEPGSKDFLYLTEPDAAAELSKRLGLEIAEDRLRRQVADRYRGVDLFDREMAIGDYVRAVMPRLSKDQIATARDRVREECRQLGIVIGDSI</sequence>
<dbReference type="OrthoDB" id="9060335at2"/>
<gene>
    <name evidence="7" type="ORF">C0Z20_13680</name>
</gene>
<evidence type="ECO:0000259" key="6">
    <source>
        <dbReference type="PROSITE" id="PS51332"/>
    </source>
</evidence>
<evidence type="ECO:0000313" key="8">
    <source>
        <dbReference type="Proteomes" id="UP000235777"/>
    </source>
</evidence>
<dbReference type="InterPro" id="IPR006638">
    <property type="entry name" value="Elp3/MiaA/NifB-like_rSAM"/>
</dbReference>
<evidence type="ECO:0000256" key="1">
    <source>
        <dbReference type="ARBA" id="ARBA00001966"/>
    </source>
</evidence>
<dbReference type="PROSITE" id="PS51332">
    <property type="entry name" value="B12_BINDING"/>
    <property type="match status" value="1"/>
</dbReference>
<dbReference type="InterPro" id="IPR051198">
    <property type="entry name" value="BchE-like"/>
</dbReference>
<dbReference type="EMBL" id="PNYC01000007">
    <property type="protein sequence ID" value="PMS36500.1"/>
    <property type="molecule type" value="Genomic_DNA"/>
</dbReference>
<keyword evidence="2" id="KW-0949">S-adenosyl-L-methionine</keyword>
<evidence type="ECO:0000256" key="4">
    <source>
        <dbReference type="ARBA" id="ARBA00023004"/>
    </source>
</evidence>
<evidence type="ECO:0000256" key="3">
    <source>
        <dbReference type="ARBA" id="ARBA00022723"/>
    </source>
</evidence>
<organism evidence="7 8">
    <name type="scientific">Trinickia symbiotica</name>
    <dbReference type="NCBI Taxonomy" id="863227"/>
    <lineage>
        <taxon>Bacteria</taxon>
        <taxon>Pseudomonadati</taxon>
        <taxon>Pseudomonadota</taxon>
        <taxon>Betaproteobacteria</taxon>
        <taxon>Burkholderiales</taxon>
        <taxon>Burkholderiaceae</taxon>
        <taxon>Trinickia</taxon>
    </lineage>
</organism>
<dbReference type="GO" id="GO:0051536">
    <property type="term" value="F:iron-sulfur cluster binding"/>
    <property type="evidence" value="ECO:0007669"/>
    <property type="project" value="UniProtKB-KW"/>
</dbReference>
<feature type="domain" description="B12-binding" evidence="6">
    <location>
        <begin position="22"/>
        <end position="162"/>
    </location>
</feature>
<dbReference type="GO" id="GO:0046872">
    <property type="term" value="F:metal ion binding"/>
    <property type="evidence" value="ECO:0007669"/>
    <property type="project" value="UniProtKB-KW"/>
</dbReference>
<dbReference type="InterPro" id="IPR058240">
    <property type="entry name" value="rSAM_sf"/>
</dbReference>
<name>A0A2N7X4G9_9BURK</name>
<evidence type="ECO:0000256" key="5">
    <source>
        <dbReference type="ARBA" id="ARBA00023014"/>
    </source>
</evidence>
<comment type="cofactor">
    <cofactor evidence="1">
        <name>[4Fe-4S] cluster</name>
        <dbReference type="ChEBI" id="CHEBI:49883"/>
    </cofactor>
</comment>
<dbReference type="GO" id="GO:0003824">
    <property type="term" value="F:catalytic activity"/>
    <property type="evidence" value="ECO:0007669"/>
    <property type="project" value="InterPro"/>
</dbReference>
<keyword evidence="3" id="KW-0479">Metal-binding</keyword>
<dbReference type="SFLD" id="SFLDG01082">
    <property type="entry name" value="B12-binding_domain_containing"/>
    <property type="match status" value="1"/>
</dbReference>
<protein>
    <submittedName>
        <fullName evidence="7">Radical SAM protein</fullName>
    </submittedName>
</protein>
<dbReference type="RefSeq" id="WP_018441102.1">
    <property type="nucleotide sequence ID" value="NZ_KB890176.1"/>
</dbReference>
<dbReference type="SUPFAM" id="SSF102114">
    <property type="entry name" value="Radical SAM enzymes"/>
    <property type="match status" value="1"/>
</dbReference>
<accession>A0A2N7X4G9</accession>